<dbReference type="AlphaFoldDB" id="A0AAE3LU92"/>
<keyword evidence="8" id="KW-1185">Reference proteome</keyword>
<feature type="transmembrane region" description="Helical" evidence="6">
    <location>
        <begin position="69"/>
        <end position="88"/>
    </location>
</feature>
<dbReference type="GO" id="GO:0005886">
    <property type="term" value="C:plasma membrane"/>
    <property type="evidence" value="ECO:0007669"/>
    <property type="project" value="UniProtKB-SubCell"/>
</dbReference>
<sequence length="208" mass="21991">MTGAELGLLWLGWAIAGASPGPATMALAGTSMKQGRQAGLALALGILVGSATWGIAAALGMSAVMVGNAWIFTTLRYAGAAYLLFLAYKSMRSAFSRSDAKLQAAITGTTKQVFLKGVLLHLTNPKAILAWGAIYAIVLPEGATSAEVFSLFGFLYLASLIVFPSYAILFSTRGMVSTYQRLKRWFEGTFAVLFGAASLKILTTRGFE</sequence>
<comment type="subcellular location">
    <subcellularLocation>
        <location evidence="1">Cell membrane</location>
        <topology evidence="1">Multi-pass membrane protein</topology>
    </subcellularLocation>
</comment>
<feature type="transmembrane region" description="Helical" evidence="6">
    <location>
        <begin position="151"/>
        <end position="172"/>
    </location>
</feature>
<dbReference type="Pfam" id="PF01810">
    <property type="entry name" value="LysE"/>
    <property type="match status" value="1"/>
</dbReference>
<keyword evidence="5 6" id="KW-0472">Membrane</keyword>
<keyword evidence="3 6" id="KW-0812">Transmembrane</keyword>
<comment type="caution">
    <text evidence="7">The sequence shown here is derived from an EMBL/GenBank/DDBJ whole genome shotgun (WGS) entry which is preliminary data.</text>
</comment>
<evidence type="ECO:0000256" key="5">
    <source>
        <dbReference type="ARBA" id="ARBA00023136"/>
    </source>
</evidence>
<gene>
    <name evidence="7" type="ORF">OH136_01720</name>
</gene>
<evidence type="ECO:0000313" key="7">
    <source>
        <dbReference type="EMBL" id="MCV6823260.1"/>
    </source>
</evidence>
<keyword evidence="4 6" id="KW-1133">Transmembrane helix</keyword>
<organism evidence="7 8">
    <name type="scientific">Halocynthiibacter halioticoli</name>
    <dbReference type="NCBI Taxonomy" id="2986804"/>
    <lineage>
        <taxon>Bacteria</taxon>
        <taxon>Pseudomonadati</taxon>
        <taxon>Pseudomonadota</taxon>
        <taxon>Alphaproteobacteria</taxon>
        <taxon>Rhodobacterales</taxon>
        <taxon>Paracoccaceae</taxon>
        <taxon>Halocynthiibacter</taxon>
    </lineage>
</organism>
<dbReference type="PANTHER" id="PTHR30086">
    <property type="entry name" value="ARGININE EXPORTER PROTEIN ARGO"/>
    <property type="match status" value="1"/>
</dbReference>
<feature type="transmembrane region" description="Helical" evidence="6">
    <location>
        <begin position="40"/>
        <end position="63"/>
    </location>
</feature>
<keyword evidence="2" id="KW-1003">Cell membrane</keyword>
<evidence type="ECO:0000256" key="1">
    <source>
        <dbReference type="ARBA" id="ARBA00004651"/>
    </source>
</evidence>
<evidence type="ECO:0000256" key="4">
    <source>
        <dbReference type="ARBA" id="ARBA00022989"/>
    </source>
</evidence>
<dbReference type="PANTHER" id="PTHR30086:SF19">
    <property type="entry name" value="THREONINE EFFLUX PROTEIN"/>
    <property type="match status" value="1"/>
</dbReference>
<dbReference type="Proteomes" id="UP001208041">
    <property type="component" value="Unassembled WGS sequence"/>
</dbReference>
<name>A0AAE3LU92_9RHOB</name>
<evidence type="ECO:0000256" key="3">
    <source>
        <dbReference type="ARBA" id="ARBA00022692"/>
    </source>
</evidence>
<accession>A0AAE3LU92</accession>
<protein>
    <submittedName>
        <fullName evidence="7">LysE family translocator</fullName>
    </submittedName>
</protein>
<reference evidence="7" key="1">
    <citation type="submission" date="2022-10" db="EMBL/GenBank/DDBJ databases">
        <authorList>
            <person name="Yue Y."/>
        </authorList>
    </citation>
    <scope>NUCLEOTIDE SEQUENCE</scope>
    <source>
        <strain evidence="7">Z654</strain>
    </source>
</reference>
<evidence type="ECO:0000256" key="6">
    <source>
        <dbReference type="SAM" id="Phobius"/>
    </source>
</evidence>
<feature type="transmembrane region" description="Helical" evidence="6">
    <location>
        <begin position="118"/>
        <end position="139"/>
    </location>
</feature>
<dbReference type="RefSeq" id="WP_263952096.1">
    <property type="nucleotide sequence ID" value="NZ_JAOYFC010000001.1"/>
</dbReference>
<feature type="transmembrane region" description="Helical" evidence="6">
    <location>
        <begin position="6"/>
        <end position="28"/>
    </location>
</feature>
<dbReference type="GO" id="GO:0015171">
    <property type="term" value="F:amino acid transmembrane transporter activity"/>
    <property type="evidence" value="ECO:0007669"/>
    <property type="project" value="TreeGrafter"/>
</dbReference>
<proteinExistence type="predicted"/>
<evidence type="ECO:0000256" key="2">
    <source>
        <dbReference type="ARBA" id="ARBA00022475"/>
    </source>
</evidence>
<dbReference type="InterPro" id="IPR001123">
    <property type="entry name" value="LeuE-type"/>
</dbReference>
<dbReference type="EMBL" id="JAOYFC010000001">
    <property type="protein sequence ID" value="MCV6823260.1"/>
    <property type="molecule type" value="Genomic_DNA"/>
</dbReference>
<evidence type="ECO:0000313" key="8">
    <source>
        <dbReference type="Proteomes" id="UP001208041"/>
    </source>
</evidence>